<sequence>MLRILVFITLMSYTSANQGFVFSRGITDMSKNIASIIPSIFSNLSFSNNYQTSVTLYDGRIQVNYTLSNFTFKDFYIQPKNISVSISNNGWISLILSNISFNLYYNYNETGFGINKTGQAISMITKSKLIINIYIYYFNGSTTAIIDRINITFITGACKTIAPGLTMTIIVKTNEIIIKYLDTPRSLGILPNDMTTYLNKYLKSNQYSINIKDVLLYMDSYLMNNITLTPDYVSYPINGMIFSTDNEKPTTIIIPTDLPLRILSTYANESQVIISKYTLQTYFNAFNQEYPIMNITSLPSTIPSILTTTSGYFPEFYTKYGHTNISFTAQKPNTPQIFIMNNSIILRTNVTIGLNVLVNGVYTNIVNYWFNSEYQCKIQISSDIVFGNCMKPKVLSMRILSGDNFANVLSLERFTSDLLQMIFLIGETSYFFPSIPLNYPANSTYQALRTIYNPDYVLLAF</sequence>
<evidence type="ECO:0008006" key="4">
    <source>
        <dbReference type="Google" id="ProtNLM"/>
    </source>
</evidence>
<feature type="signal peptide" evidence="1">
    <location>
        <begin position="1"/>
        <end position="16"/>
    </location>
</feature>
<dbReference type="AlphaFoldDB" id="A0A1R2BDK8"/>
<dbReference type="Proteomes" id="UP000187209">
    <property type="component" value="Unassembled WGS sequence"/>
</dbReference>
<evidence type="ECO:0000313" key="3">
    <source>
        <dbReference type="Proteomes" id="UP000187209"/>
    </source>
</evidence>
<keyword evidence="1" id="KW-0732">Signal</keyword>
<keyword evidence="3" id="KW-1185">Reference proteome</keyword>
<reference evidence="2 3" key="1">
    <citation type="submission" date="2016-11" db="EMBL/GenBank/DDBJ databases">
        <title>The macronuclear genome of Stentor coeruleus: a giant cell with tiny introns.</title>
        <authorList>
            <person name="Slabodnick M."/>
            <person name="Ruby J.G."/>
            <person name="Reiff S.B."/>
            <person name="Swart E.C."/>
            <person name="Gosai S."/>
            <person name="Prabakaran S."/>
            <person name="Witkowska E."/>
            <person name="Larue G.E."/>
            <person name="Fisher S."/>
            <person name="Freeman R.M."/>
            <person name="Gunawardena J."/>
            <person name="Chu W."/>
            <person name="Stover N.A."/>
            <person name="Gregory B.D."/>
            <person name="Nowacki M."/>
            <person name="Derisi J."/>
            <person name="Roy S.W."/>
            <person name="Marshall W.F."/>
            <person name="Sood P."/>
        </authorList>
    </citation>
    <scope>NUCLEOTIDE SEQUENCE [LARGE SCALE GENOMIC DNA]</scope>
    <source>
        <strain evidence="2">WM001</strain>
    </source>
</reference>
<dbReference type="GO" id="GO:0008289">
    <property type="term" value="F:lipid binding"/>
    <property type="evidence" value="ECO:0007669"/>
    <property type="project" value="InterPro"/>
</dbReference>
<dbReference type="OrthoDB" id="325909at2759"/>
<dbReference type="SUPFAM" id="SSF55394">
    <property type="entry name" value="Bactericidal permeability-increasing protein, BPI"/>
    <property type="match status" value="1"/>
</dbReference>
<evidence type="ECO:0000256" key="1">
    <source>
        <dbReference type="SAM" id="SignalP"/>
    </source>
</evidence>
<comment type="caution">
    <text evidence="2">The sequence shown here is derived from an EMBL/GenBank/DDBJ whole genome shotgun (WGS) entry which is preliminary data.</text>
</comment>
<organism evidence="2 3">
    <name type="scientific">Stentor coeruleus</name>
    <dbReference type="NCBI Taxonomy" id="5963"/>
    <lineage>
        <taxon>Eukaryota</taxon>
        <taxon>Sar</taxon>
        <taxon>Alveolata</taxon>
        <taxon>Ciliophora</taxon>
        <taxon>Postciliodesmatophora</taxon>
        <taxon>Heterotrichea</taxon>
        <taxon>Heterotrichida</taxon>
        <taxon>Stentoridae</taxon>
        <taxon>Stentor</taxon>
    </lineage>
</organism>
<feature type="chain" id="PRO_5012661266" description="Lipid-binding serum glycoprotein C-terminal domain-containing protein" evidence="1">
    <location>
        <begin position="17"/>
        <end position="461"/>
    </location>
</feature>
<dbReference type="InterPro" id="IPR017943">
    <property type="entry name" value="Bactericidal_perm-incr_a/b_dom"/>
</dbReference>
<dbReference type="EMBL" id="MPUH01000726">
    <property type="protein sequence ID" value="OMJ74820.1"/>
    <property type="molecule type" value="Genomic_DNA"/>
</dbReference>
<name>A0A1R2BDK8_9CILI</name>
<proteinExistence type="predicted"/>
<evidence type="ECO:0000313" key="2">
    <source>
        <dbReference type="EMBL" id="OMJ74820.1"/>
    </source>
</evidence>
<gene>
    <name evidence="2" type="ORF">SteCoe_26161</name>
</gene>
<accession>A0A1R2BDK8</accession>
<protein>
    <recommendedName>
        <fullName evidence="4">Lipid-binding serum glycoprotein C-terminal domain-containing protein</fullName>
    </recommendedName>
</protein>